<dbReference type="STRING" id="683960.A0A1E3NV75"/>
<dbReference type="Pfam" id="PF07687">
    <property type="entry name" value="M20_dimer"/>
    <property type="match status" value="1"/>
</dbReference>
<feature type="chain" id="PRO_5009133533" description="Peptidase M20 dimerisation domain-containing protein" evidence="8">
    <location>
        <begin position="21"/>
        <end position="549"/>
    </location>
</feature>
<feature type="binding site" evidence="7">
    <location>
        <position position="211"/>
    </location>
    <ligand>
        <name>Zn(2+)</name>
        <dbReference type="ChEBI" id="CHEBI:29105"/>
        <label>1</label>
    </ligand>
</feature>
<evidence type="ECO:0000256" key="5">
    <source>
        <dbReference type="ARBA" id="ARBA00022833"/>
    </source>
</evidence>
<dbReference type="GO" id="GO:0016810">
    <property type="term" value="F:hydrolase activity, acting on carbon-nitrogen (but not peptide) bonds"/>
    <property type="evidence" value="ECO:0007669"/>
    <property type="project" value="UniProtKB-ARBA"/>
</dbReference>
<dbReference type="Gene3D" id="3.30.70.360">
    <property type="match status" value="1"/>
</dbReference>
<dbReference type="PANTHER" id="PTHR45962">
    <property type="entry name" value="N-FATTY-ACYL-AMINO ACID SYNTHASE/HYDROLASE PM20D1"/>
    <property type="match status" value="1"/>
</dbReference>
<dbReference type="AlphaFoldDB" id="A0A1E3NV75"/>
<dbReference type="GO" id="GO:0046872">
    <property type="term" value="F:metal ion binding"/>
    <property type="evidence" value="ECO:0007669"/>
    <property type="project" value="UniProtKB-KW"/>
</dbReference>
<keyword evidence="2" id="KW-0645">Protease</keyword>
<feature type="binding site" evidence="7">
    <location>
        <position position="176"/>
    </location>
    <ligand>
        <name>Zn(2+)</name>
        <dbReference type="ChEBI" id="CHEBI:29105"/>
        <label>1</label>
    </ligand>
</feature>
<reference evidence="10 11" key="1">
    <citation type="journal article" date="2016" name="Proc. Natl. Acad. Sci. U.S.A.">
        <title>Comparative genomics of biotechnologically important yeasts.</title>
        <authorList>
            <person name="Riley R."/>
            <person name="Haridas S."/>
            <person name="Wolfe K.H."/>
            <person name="Lopes M.R."/>
            <person name="Hittinger C.T."/>
            <person name="Goeker M."/>
            <person name="Salamov A.A."/>
            <person name="Wisecaver J.H."/>
            <person name="Long T.M."/>
            <person name="Calvey C.H."/>
            <person name="Aerts A.L."/>
            <person name="Barry K.W."/>
            <person name="Choi C."/>
            <person name="Clum A."/>
            <person name="Coughlan A.Y."/>
            <person name="Deshpande S."/>
            <person name="Douglass A.P."/>
            <person name="Hanson S.J."/>
            <person name="Klenk H.-P."/>
            <person name="LaButti K.M."/>
            <person name="Lapidus A."/>
            <person name="Lindquist E.A."/>
            <person name="Lipzen A.M."/>
            <person name="Meier-Kolthoff J.P."/>
            <person name="Ohm R.A."/>
            <person name="Otillar R.P."/>
            <person name="Pangilinan J.L."/>
            <person name="Peng Y."/>
            <person name="Rokas A."/>
            <person name="Rosa C.A."/>
            <person name="Scheuner C."/>
            <person name="Sibirny A.A."/>
            <person name="Slot J.C."/>
            <person name="Stielow J.B."/>
            <person name="Sun H."/>
            <person name="Kurtzman C.P."/>
            <person name="Blackwell M."/>
            <person name="Grigoriev I.V."/>
            <person name="Jeffries T.W."/>
        </authorList>
    </citation>
    <scope>NUCLEOTIDE SEQUENCE [LARGE SCALE GENOMIC DNA]</scope>
    <source>
        <strain evidence="11">ATCC 58044 / CBS 1984 / NCYC 433 / NRRL Y-366-8</strain>
    </source>
</reference>
<evidence type="ECO:0000259" key="9">
    <source>
        <dbReference type="Pfam" id="PF07687"/>
    </source>
</evidence>
<dbReference type="Pfam" id="PF01546">
    <property type="entry name" value="Peptidase_M20"/>
    <property type="match status" value="1"/>
</dbReference>
<dbReference type="GO" id="GO:0006520">
    <property type="term" value="P:amino acid metabolic process"/>
    <property type="evidence" value="ECO:0007669"/>
    <property type="project" value="UniProtKB-ARBA"/>
</dbReference>
<evidence type="ECO:0000256" key="3">
    <source>
        <dbReference type="ARBA" id="ARBA00022723"/>
    </source>
</evidence>
<dbReference type="PROSITE" id="PS00758">
    <property type="entry name" value="ARGE_DAPE_CPG2_1"/>
    <property type="match status" value="1"/>
</dbReference>
<evidence type="ECO:0000256" key="7">
    <source>
        <dbReference type="PIRSR" id="PIRSR037217-2"/>
    </source>
</evidence>
<feature type="domain" description="Peptidase M20 dimerisation" evidence="9">
    <location>
        <begin position="259"/>
        <end position="407"/>
    </location>
</feature>
<dbReference type="RefSeq" id="XP_019036137.1">
    <property type="nucleotide sequence ID" value="XM_019182411.1"/>
</dbReference>
<dbReference type="GO" id="GO:0043605">
    <property type="term" value="P:amide catabolic process"/>
    <property type="evidence" value="ECO:0007669"/>
    <property type="project" value="UniProtKB-ARBA"/>
</dbReference>
<evidence type="ECO:0000256" key="8">
    <source>
        <dbReference type="SAM" id="SignalP"/>
    </source>
</evidence>
<dbReference type="GO" id="GO:0051603">
    <property type="term" value="P:proteolysis involved in protein catabolic process"/>
    <property type="evidence" value="ECO:0007669"/>
    <property type="project" value="TreeGrafter"/>
</dbReference>
<evidence type="ECO:0000256" key="2">
    <source>
        <dbReference type="ARBA" id="ARBA00022670"/>
    </source>
</evidence>
<proteinExistence type="inferred from homology"/>
<accession>A0A1E3NV75</accession>
<dbReference type="PANTHER" id="PTHR45962:SF1">
    <property type="entry name" value="N-FATTY-ACYL-AMINO ACID SYNTHASE_HYDROLASE PM20D1"/>
    <property type="match status" value="1"/>
</dbReference>
<gene>
    <name evidence="10" type="ORF">WICANDRAFT_36229</name>
</gene>
<feature type="binding site" evidence="7">
    <location>
        <position position="520"/>
    </location>
    <ligand>
        <name>Zn(2+)</name>
        <dbReference type="ChEBI" id="CHEBI:29105"/>
        <label>1</label>
    </ligand>
</feature>
<dbReference type="InterPro" id="IPR017141">
    <property type="entry name" value="Pept_M20_carboxypep"/>
</dbReference>
<dbReference type="EMBL" id="KV454214">
    <property type="protein sequence ID" value="ODQ56930.1"/>
    <property type="molecule type" value="Genomic_DNA"/>
</dbReference>
<dbReference type="GeneID" id="30199657"/>
<comment type="similarity">
    <text evidence="1">Belongs to the peptidase M20A family.</text>
</comment>
<sequence>MLSTLVTIGVLASWTTLVNIKPSESFNDIVKLDYCPKLLKLVPEENSQLLSLSDFHSEAYKNYSLSVWQDAIKIYTPSFDDLGAVGEDKRWEVFFEFEKYLKQSFPAVHEFASLEQVNLHGLVYHIKGSDASLKPIMLTGHQDVVPVPPETIKRWTYPPFEAHFDGKFVWGRGSSDCKNNVIGIFEALEQLFTHGFKPKRGIVVALGFDEESSGKEGAEKIGQYLLRNFGEKSFFSIIDEGGLGIQDFYGTRFALPSTGEKGYVDIVIDLVTQGGHSSVPPKHTGIGIISHLVTLIESYDYSLDITDKNPFFYQLQCEAKFGATIGHRLKSDLLNIGDPKSKKRALDILATDGTTRALLSTTQAVDIIHGGLKINALPEKVTLKINHRVGYDSSIKEVKDRITSLVLQVADLYGLGVQAFEKTLKDAVNGQFTIISDSDLDPAPLTSTIGNPTWDILGGTIKHVFEDFANFSDHNPEVDPEVIVAPSCMTGNTDTKHYWKLSENIYRFTPIQQEKRLNAHAIDERVQLDAHIEGVVFYHQFIRNADSYE</sequence>
<organism evidence="10 11">
    <name type="scientific">Wickerhamomyces anomalus (strain ATCC 58044 / CBS 1984 / NCYC 433 / NRRL Y-366-8)</name>
    <name type="common">Yeast</name>
    <name type="synonym">Hansenula anomala</name>
    <dbReference type="NCBI Taxonomy" id="683960"/>
    <lineage>
        <taxon>Eukaryota</taxon>
        <taxon>Fungi</taxon>
        <taxon>Dikarya</taxon>
        <taxon>Ascomycota</taxon>
        <taxon>Saccharomycotina</taxon>
        <taxon>Saccharomycetes</taxon>
        <taxon>Phaffomycetales</taxon>
        <taxon>Wickerhamomycetaceae</taxon>
        <taxon>Wickerhamomyces</taxon>
    </lineage>
</organism>
<keyword evidence="11" id="KW-1185">Reference proteome</keyword>
<dbReference type="PIRSF" id="PIRSF037217">
    <property type="entry name" value="Carboxypeptidase_S"/>
    <property type="match status" value="1"/>
</dbReference>
<dbReference type="GO" id="GO:0043604">
    <property type="term" value="P:amide biosynthetic process"/>
    <property type="evidence" value="ECO:0007669"/>
    <property type="project" value="UniProtKB-ARBA"/>
</dbReference>
<keyword evidence="8" id="KW-0732">Signal</keyword>
<feature type="signal peptide" evidence="8">
    <location>
        <begin position="1"/>
        <end position="20"/>
    </location>
</feature>
<dbReference type="FunFam" id="3.40.630.10:FF:000027">
    <property type="entry name" value="N-fatty-acyl-amino acid synthase/hydrolase PM20D1"/>
    <property type="match status" value="1"/>
</dbReference>
<keyword evidence="4" id="KW-0378">Hydrolase</keyword>
<dbReference type="GO" id="GO:0006629">
    <property type="term" value="P:lipid metabolic process"/>
    <property type="evidence" value="ECO:0007669"/>
    <property type="project" value="UniProtKB-ARBA"/>
</dbReference>
<dbReference type="InterPro" id="IPR036264">
    <property type="entry name" value="Bact_exopeptidase_dim_dom"/>
</dbReference>
<dbReference type="GO" id="GO:0000328">
    <property type="term" value="C:fungal-type vacuole lumen"/>
    <property type="evidence" value="ECO:0007669"/>
    <property type="project" value="TreeGrafter"/>
</dbReference>
<evidence type="ECO:0000256" key="4">
    <source>
        <dbReference type="ARBA" id="ARBA00022801"/>
    </source>
</evidence>
<feature type="binding site" evidence="7">
    <location>
        <position position="239"/>
    </location>
    <ligand>
        <name>Zn(2+)</name>
        <dbReference type="ChEBI" id="CHEBI:29105"/>
        <label>2</label>
    </ligand>
</feature>
<dbReference type="CDD" id="cd05674">
    <property type="entry name" value="M20_yscS"/>
    <property type="match status" value="1"/>
</dbReference>
<evidence type="ECO:0000313" key="11">
    <source>
        <dbReference type="Proteomes" id="UP000094112"/>
    </source>
</evidence>
<dbReference type="GO" id="GO:0005576">
    <property type="term" value="C:extracellular region"/>
    <property type="evidence" value="ECO:0007669"/>
    <property type="project" value="UniProtKB-ARBA"/>
</dbReference>
<dbReference type="Gene3D" id="1.10.150.900">
    <property type="match status" value="1"/>
</dbReference>
<feature type="active site" description="Proton acceptor" evidence="6">
    <location>
        <position position="210"/>
    </location>
</feature>
<dbReference type="SUPFAM" id="SSF53187">
    <property type="entry name" value="Zn-dependent exopeptidases"/>
    <property type="match status" value="1"/>
</dbReference>
<dbReference type="InterPro" id="IPR011650">
    <property type="entry name" value="Peptidase_M20_dimer"/>
</dbReference>
<evidence type="ECO:0000256" key="1">
    <source>
        <dbReference type="ARBA" id="ARBA00006247"/>
    </source>
</evidence>
<feature type="active site" evidence="6">
    <location>
        <position position="143"/>
    </location>
</feature>
<evidence type="ECO:0000256" key="6">
    <source>
        <dbReference type="PIRSR" id="PIRSR037217-1"/>
    </source>
</evidence>
<dbReference type="InterPro" id="IPR001261">
    <property type="entry name" value="ArgE/DapE_CS"/>
</dbReference>
<dbReference type="FunFam" id="1.10.150.900:FF:000003">
    <property type="entry name" value="N-fatty-acyl-amino acid synthase/hydrolase PM20D1"/>
    <property type="match status" value="1"/>
</dbReference>
<dbReference type="PROSITE" id="PS00759">
    <property type="entry name" value="ARGE_DAPE_CPG2_2"/>
    <property type="match status" value="1"/>
</dbReference>
<keyword evidence="5 7" id="KW-0862">Zinc</keyword>
<dbReference type="InterPro" id="IPR002933">
    <property type="entry name" value="Peptidase_M20"/>
</dbReference>
<name>A0A1E3NV75_WICAA</name>
<dbReference type="GO" id="GO:1990845">
    <property type="term" value="P:adaptive thermogenesis"/>
    <property type="evidence" value="ECO:0007669"/>
    <property type="project" value="UniProtKB-ARBA"/>
</dbReference>
<protein>
    <recommendedName>
        <fullName evidence="9">Peptidase M20 dimerisation domain-containing protein</fullName>
    </recommendedName>
</protein>
<feature type="binding site" evidence="7">
    <location>
        <position position="176"/>
    </location>
    <ligand>
        <name>Zn(2+)</name>
        <dbReference type="ChEBI" id="CHEBI:29105"/>
        <label>2</label>
    </ligand>
</feature>
<dbReference type="Gene3D" id="3.40.630.10">
    <property type="entry name" value="Zn peptidases"/>
    <property type="match status" value="1"/>
</dbReference>
<keyword evidence="3 7" id="KW-0479">Metal-binding</keyword>
<dbReference type="GO" id="GO:0004181">
    <property type="term" value="F:metallocarboxypeptidase activity"/>
    <property type="evidence" value="ECO:0007669"/>
    <property type="project" value="InterPro"/>
</dbReference>
<evidence type="ECO:0000313" key="10">
    <source>
        <dbReference type="EMBL" id="ODQ56930.1"/>
    </source>
</evidence>
<dbReference type="SUPFAM" id="SSF55031">
    <property type="entry name" value="Bacterial exopeptidase dimerisation domain"/>
    <property type="match status" value="1"/>
</dbReference>
<dbReference type="Proteomes" id="UP000094112">
    <property type="component" value="Unassembled WGS sequence"/>
</dbReference>
<dbReference type="OrthoDB" id="3064516at2759"/>
<feature type="binding site" evidence="7">
    <location>
        <position position="141"/>
    </location>
    <ligand>
        <name>Zn(2+)</name>
        <dbReference type="ChEBI" id="CHEBI:29105"/>
        <label>2</label>
    </ligand>
</feature>
<dbReference type="InterPro" id="IPR047177">
    <property type="entry name" value="Pept_M20A"/>
</dbReference>